<dbReference type="PROSITE" id="PS51898">
    <property type="entry name" value="TYR_RECOMBINASE"/>
    <property type="match status" value="1"/>
</dbReference>
<name>A0ABX4DNB7_9PSED</name>
<dbReference type="Proteomes" id="UP000215455">
    <property type="component" value="Unassembled WGS sequence"/>
</dbReference>
<dbReference type="InterPro" id="IPR002104">
    <property type="entry name" value="Integrase_catalytic"/>
</dbReference>
<dbReference type="EMBL" id="NIWU01000008">
    <property type="protein sequence ID" value="OXR28271.1"/>
    <property type="molecule type" value="Genomic_DNA"/>
</dbReference>
<keyword evidence="4" id="KW-1185">Reference proteome</keyword>
<feature type="domain" description="Tyr recombinase" evidence="2">
    <location>
        <begin position="201"/>
        <end position="446"/>
    </location>
</feature>
<evidence type="ECO:0000259" key="2">
    <source>
        <dbReference type="PROSITE" id="PS51898"/>
    </source>
</evidence>
<dbReference type="InterPro" id="IPR011010">
    <property type="entry name" value="DNA_brk_join_enz"/>
</dbReference>
<reference evidence="3 4" key="1">
    <citation type="submission" date="2017-06" db="EMBL/GenBank/DDBJ databases">
        <authorList>
            <person name="Furmanczyk E.M."/>
        </authorList>
    </citation>
    <scope>NUCLEOTIDE SEQUENCE [LARGE SCALE GENOMIC DNA]</scope>
    <source>
        <strain evidence="3 4">DSM 16611</strain>
    </source>
</reference>
<evidence type="ECO:0000313" key="3">
    <source>
        <dbReference type="EMBL" id="OXR28271.1"/>
    </source>
</evidence>
<evidence type="ECO:0000256" key="1">
    <source>
        <dbReference type="ARBA" id="ARBA00023172"/>
    </source>
</evidence>
<dbReference type="NCBIfam" id="NF040693">
    <property type="entry name" value="recomb_GmtY"/>
    <property type="match status" value="1"/>
</dbReference>
<protein>
    <submittedName>
        <fullName evidence="3">Integrase</fullName>
    </submittedName>
</protein>
<keyword evidence="1" id="KW-0233">DNA recombination</keyword>
<comment type="caution">
    <text evidence="3">The sequence shown here is derived from an EMBL/GenBank/DDBJ whole genome shotgun (WGS) entry which is preliminary data.</text>
</comment>
<dbReference type="RefSeq" id="WP_083349492.1">
    <property type="nucleotide sequence ID" value="NZ_LT629767.1"/>
</dbReference>
<evidence type="ECO:0000313" key="4">
    <source>
        <dbReference type="Proteomes" id="UP000215455"/>
    </source>
</evidence>
<gene>
    <name evidence="3" type="ORF">PSUM_27560</name>
</gene>
<organism evidence="3 4">
    <name type="scientific">Pseudomonas umsongensis</name>
    <dbReference type="NCBI Taxonomy" id="198618"/>
    <lineage>
        <taxon>Bacteria</taxon>
        <taxon>Pseudomonadati</taxon>
        <taxon>Pseudomonadota</taxon>
        <taxon>Gammaproteobacteria</taxon>
        <taxon>Pseudomonadales</taxon>
        <taxon>Pseudomonadaceae</taxon>
        <taxon>Pseudomonas</taxon>
    </lineage>
</organism>
<dbReference type="SUPFAM" id="SSF56349">
    <property type="entry name" value="DNA breaking-rejoining enzymes"/>
    <property type="match status" value="1"/>
</dbReference>
<dbReference type="Gene3D" id="1.10.443.10">
    <property type="entry name" value="Intergrase catalytic core"/>
    <property type="match status" value="1"/>
</dbReference>
<dbReference type="InterPro" id="IPR013762">
    <property type="entry name" value="Integrase-like_cat_sf"/>
</dbReference>
<proteinExistence type="predicted"/>
<sequence length="460" mass="53341">MAYVTKVKVRYRNDDTGREIQLPGVLTQGGVLISHLRYLASEPTKSASWRERSGFAVRILIQYLNANAGRFEETRELLAAFAQAIEFGTINSETLNDPSGLYWVPRKPDDFRTLLYHLTKYTDWLAERPEYHTKRANPFRKANSAEERLNWCAYYNKEAGVFLSHLSDPDEAARRNELVRGIRTSRTPKSSGRVIKRFPENEIHNLLVNGWVRRSENPDAGKHAFIDYKGRALTLLMHYGGIRKSEAFQLYLQDIIADKKRGEAVVRIYHPSFGASPDERYGSRREFLARRYRLKPRTDYPRSEALHAGWKAPLLNDATQKYFQVQFSPVSMAKEFLHTFEHYLAYQRVNAPVGAEHPYAFTNSKGEPETLKNFTRQHKSAVNRIGLEHEKQLGTTEHGHRHAYGFRLHAYGLSQIEIQKALHQKHPDSCLVYINQTDEESRASFEHAEKIKDRFLKYKK</sequence>
<accession>A0ABX4DNB7</accession>